<dbReference type="AlphaFoldDB" id="A0A1B8P407"/>
<reference evidence="1 2" key="1">
    <citation type="submission" date="2016-06" db="EMBL/GenBank/DDBJ databases">
        <title>Genome sequence of halotolerant plant growth promoting strain of Halomonas elongata HEK1 isolated from salterns of Rann of Kutch, Gujarat, India.</title>
        <authorList>
            <person name="Gaba S."/>
            <person name="Singh R.N."/>
            <person name="Abrol S."/>
            <person name="Kaushik R."/>
            <person name="Saxena A.K."/>
        </authorList>
    </citation>
    <scope>NUCLEOTIDE SEQUENCE [LARGE SCALE GENOMIC DNA]</scope>
    <source>
        <strain evidence="1 2">HEK1</strain>
    </source>
</reference>
<organism evidence="1 2">
    <name type="scientific">Halomonas elongata</name>
    <dbReference type="NCBI Taxonomy" id="2746"/>
    <lineage>
        <taxon>Bacteria</taxon>
        <taxon>Pseudomonadati</taxon>
        <taxon>Pseudomonadota</taxon>
        <taxon>Gammaproteobacteria</taxon>
        <taxon>Oceanospirillales</taxon>
        <taxon>Halomonadaceae</taxon>
        <taxon>Halomonas</taxon>
    </lineage>
</organism>
<protein>
    <recommendedName>
        <fullName evidence="3">DUF1833 domain-containing protein</fullName>
    </recommendedName>
</protein>
<dbReference type="EMBL" id="MAJD01000001">
    <property type="protein sequence ID" value="OBX37001.1"/>
    <property type="molecule type" value="Genomic_DNA"/>
</dbReference>
<evidence type="ECO:0000313" key="1">
    <source>
        <dbReference type="EMBL" id="OBX37001.1"/>
    </source>
</evidence>
<evidence type="ECO:0008006" key="3">
    <source>
        <dbReference type="Google" id="ProtNLM"/>
    </source>
</evidence>
<accession>A0A1B8P407</accession>
<comment type="caution">
    <text evidence="1">The sequence shown here is derived from an EMBL/GenBank/DDBJ whole genome shotgun (WGS) entry which is preliminary data.</text>
</comment>
<sequence>MSIRQISAEGLRDMFAQNTDAAVFALLTFSHPSLSEPLRLVNNTEAITYDGQLYEAFPFKFTPPAEDEEREAVATVKVSNVDRRLAEVLRRIQGLAGVDIQVVRWKAGTVTREMHIPGMYLMSADIDTETASLQISHAFDVLNEPATQDILNPGTAPGLFR</sequence>
<dbReference type="InterPro" id="IPR014974">
    <property type="entry name" value="DUF1833"/>
</dbReference>
<name>A0A1B8P407_HALEL</name>
<proteinExistence type="predicted"/>
<dbReference type="Proteomes" id="UP000092504">
    <property type="component" value="Unassembled WGS sequence"/>
</dbReference>
<evidence type="ECO:0000313" key="2">
    <source>
        <dbReference type="Proteomes" id="UP000092504"/>
    </source>
</evidence>
<dbReference type="Pfam" id="PF08875">
    <property type="entry name" value="DUF1833"/>
    <property type="match status" value="1"/>
</dbReference>
<gene>
    <name evidence="1" type="ORF">A8U91_01349</name>
</gene>
<dbReference type="PATRIC" id="fig|2746.7.peg.1393"/>